<dbReference type="AlphaFoldDB" id="A0A543FSF7"/>
<evidence type="ECO:0000313" key="4">
    <source>
        <dbReference type="Proteomes" id="UP000319818"/>
    </source>
</evidence>
<comment type="caution">
    <text evidence="3">The sequence shown here is derived from an EMBL/GenBank/DDBJ whole genome shotgun (WGS) entry which is preliminary data.</text>
</comment>
<dbReference type="EMBL" id="VFPH01000002">
    <property type="protein sequence ID" value="TQM36731.1"/>
    <property type="molecule type" value="Genomic_DNA"/>
</dbReference>
<accession>A0A543FSF7</accession>
<proteinExistence type="predicted"/>
<name>A0A543FSF7_9PSEU</name>
<keyword evidence="4" id="KW-1185">Reference proteome</keyword>
<organism evidence="3 4">
    <name type="scientific">Pseudonocardia cypriaca</name>
    <dbReference type="NCBI Taxonomy" id="882449"/>
    <lineage>
        <taxon>Bacteria</taxon>
        <taxon>Bacillati</taxon>
        <taxon>Actinomycetota</taxon>
        <taxon>Actinomycetes</taxon>
        <taxon>Pseudonocardiales</taxon>
        <taxon>Pseudonocardiaceae</taxon>
        <taxon>Pseudonocardia</taxon>
    </lineage>
</organism>
<gene>
    <name evidence="3" type="ORF">FB388_3916</name>
</gene>
<feature type="region of interest" description="Disordered" evidence="1">
    <location>
        <begin position="69"/>
        <end position="91"/>
    </location>
</feature>
<feature type="signal peptide" evidence="2">
    <location>
        <begin position="1"/>
        <end position="24"/>
    </location>
</feature>
<sequence>MNASKQLLRGAGLAVAALALVGCATNDEIYVSSFTDAHGRACTFVYTAQEGEDYGEGRDVDVSQLDCEYPPPGRTPGPPTTTHLDPLPTGG</sequence>
<reference evidence="3 4" key="1">
    <citation type="submission" date="2019-06" db="EMBL/GenBank/DDBJ databases">
        <title>Sequencing the genomes of 1000 actinobacteria strains.</title>
        <authorList>
            <person name="Klenk H.-P."/>
        </authorList>
    </citation>
    <scope>NUCLEOTIDE SEQUENCE [LARGE SCALE GENOMIC DNA]</scope>
    <source>
        <strain evidence="3 4">DSM 45511</strain>
    </source>
</reference>
<feature type="compositionally biased region" description="Low complexity" evidence="1">
    <location>
        <begin position="80"/>
        <end position="91"/>
    </location>
</feature>
<dbReference type="Proteomes" id="UP000319818">
    <property type="component" value="Unassembled WGS sequence"/>
</dbReference>
<evidence type="ECO:0000256" key="2">
    <source>
        <dbReference type="SAM" id="SignalP"/>
    </source>
</evidence>
<protein>
    <submittedName>
        <fullName evidence="3">Uncharacterized protein</fullName>
    </submittedName>
</protein>
<feature type="compositionally biased region" description="Pro residues" evidence="1">
    <location>
        <begin position="69"/>
        <end position="79"/>
    </location>
</feature>
<dbReference type="RefSeq" id="WP_211362106.1">
    <property type="nucleotide sequence ID" value="NZ_VFPH01000002.1"/>
</dbReference>
<dbReference type="PROSITE" id="PS51257">
    <property type="entry name" value="PROKAR_LIPOPROTEIN"/>
    <property type="match status" value="1"/>
</dbReference>
<feature type="chain" id="PRO_5038513733" evidence="2">
    <location>
        <begin position="25"/>
        <end position="91"/>
    </location>
</feature>
<evidence type="ECO:0000313" key="3">
    <source>
        <dbReference type="EMBL" id="TQM36731.1"/>
    </source>
</evidence>
<evidence type="ECO:0000256" key="1">
    <source>
        <dbReference type="SAM" id="MobiDB-lite"/>
    </source>
</evidence>
<keyword evidence="2" id="KW-0732">Signal</keyword>